<dbReference type="GO" id="GO:0008422">
    <property type="term" value="F:beta-glucosidase activity"/>
    <property type="evidence" value="ECO:0007669"/>
    <property type="project" value="TreeGrafter"/>
</dbReference>
<organism evidence="3 4">
    <name type="scientific">Cymbomonas tetramitiformis</name>
    <dbReference type="NCBI Taxonomy" id="36881"/>
    <lineage>
        <taxon>Eukaryota</taxon>
        <taxon>Viridiplantae</taxon>
        <taxon>Chlorophyta</taxon>
        <taxon>Pyramimonadophyceae</taxon>
        <taxon>Pyramimonadales</taxon>
        <taxon>Pyramimonadaceae</taxon>
        <taxon>Cymbomonas</taxon>
    </lineage>
</organism>
<evidence type="ECO:0000256" key="1">
    <source>
        <dbReference type="SAM" id="MobiDB-lite"/>
    </source>
</evidence>
<dbReference type="InterPro" id="IPR052566">
    <property type="entry name" value="Non-lysos_glucosylceramidase"/>
</dbReference>
<feature type="region of interest" description="Disordered" evidence="1">
    <location>
        <begin position="141"/>
        <end position="162"/>
    </location>
</feature>
<dbReference type="AlphaFoldDB" id="A0AAE0BZN7"/>
<reference evidence="3 4" key="1">
    <citation type="journal article" date="2015" name="Genome Biol. Evol.">
        <title>Comparative Genomics of a Bacterivorous Green Alga Reveals Evolutionary Causalities and Consequences of Phago-Mixotrophic Mode of Nutrition.</title>
        <authorList>
            <person name="Burns J.A."/>
            <person name="Paasch A."/>
            <person name="Narechania A."/>
            <person name="Kim E."/>
        </authorList>
    </citation>
    <scope>NUCLEOTIDE SEQUENCE [LARGE SCALE GENOMIC DNA]</scope>
    <source>
        <strain evidence="3 4">PLY_AMNH</strain>
    </source>
</reference>
<comment type="caution">
    <text evidence="3">The sequence shown here is derived from an EMBL/GenBank/DDBJ whole genome shotgun (WGS) entry which is preliminary data.</text>
</comment>
<dbReference type="PANTHER" id="PTHR12654">
    <property type="entry name" value="BILE ACID BETA-GLUCOSIDASE-RELATED"/>
    <property type="match status" value="1"/>
</dbReference>
<evidence type="ECO:0000313" key="4">
    <source>
        <dbReference type="Proteomes" id="UP001190700"/>
    </source>
</evidence>
<dbReference type="Pfam" id="PF12215">
    <property type="entry name" value="Glyco_hydr_116N"/>
    <property type="match status" value="1"/>
</dbReference>
<dbReference type="InterPro" id="IPR024462">
    <property type="entry name" value="GH116_N"/>
</dbReference>
<dbReference type="EMBL" id="LGRX02031404">
    <property type="protein sequence ID" value="KAK3244800.1"/>
    <property type="molecule type" value="Genomic_DNA"/>
</dbReference>
<evidence type="ECO:0000313" key="3">
    <source>
        <dbReference type="EMBL" id="KAK3244800.1"/>
    </source>
</evidence>
<protein>
    <recommendedName>
        <fullName evidence="2">Glycosyl-hydrolase family 116 N-terminal domain-containing protein</fullName>
    </recommendedName>
</protein>
<proteinExistence type="predicted"/>
<dbReference type="Proteomes" id="UP001190700">
    <property type="component" value="Unassembled WGS sequence"/>
</dbReference>
<keyword evidence="4" id="KW-1185">Reference proteome</keyword>
<dbReference type="PANTHER" id="PTHR12654:SF0">
    <property type="entry name" value="NON-LYSOSOMAL GLUCOSYLCERAMIDASE"/>
    <property type="match status" value="1"/>
</dbReference>
<evidence type="ECO:0000259" key="2">
    <source>
        <dbReference type="Pfam" id="PF12215"/>
    </source>
</evidence>
<gene>
    <name evidence="3" type="ORF">CYMTET_45604</name>
</gene>
<name>A0AAE0BZN7_9CHLO</name>
<sequence length="174" mass="19102">MSAERTGEVVPDSEAPHVDDSTIDEPPPCCWTRRFDEPLPSQTKVHVPSRPPLTEVVKLLGIAWRVSKYLKHERKHGREPIFDLSGPTMDPPKPGPYAGVPLGGIGCGCIGRGFRGDFRRWSLAPGRYNHTPLAVDQFSVRVNRKSPTSPPSSPTASSSPDIFSQARPLFCFAT</sequence>
<accession>A0AAE0BZN7</accession>
<feature type="domain" description="Glycosyl-hydrolase family 116 N-terminal" evidence="2">
    <location>
        <begin position="99"/>
        <end position="146"/>
    </location>
</feature>
<feature type="region of interest" description="Disordered" evidence="1">
    <location>
        <begin position="1"/>
        <end position="28"/>
    </location>
</feature>